<dbReference type="InParanoid" id="A0A0C9ZLS1"/>
<keyword evidence="2" id="KW-0472">Membrane</keyword>
<accession>A0A0C9ZLS1</accession>
<proteinExistence type="predicted"/>
<protein>
    <submittedName>
        <fullName evidence="3">Unplaced genomic scaffold CY34scaffold_261, whole genome shotgun sequence</fullName>
    </submittedName>
</protein>
<gene>
    <name evidence="3" type="ORF">CY34DRAFT_108666</name>
</gene>
<dbReference type="Proteomes" id="UP000054485">
    <property type="component" value="Unassembled WGS sequence"/>
</dbReference>
<keyword evidence="4" id="KW-1185">Reference proteome</keyword>
<evidence type="ECO:0000313" key="4">
    <source>
        <dbReference type="Proteomes" id="UP000054485"/>
    </source>
</evidence>
<keyword evidence="2" id="KW-0812">Transmembrane</keyword>
<feature type="compositionally biased region" description="Polar residues" evidence="1">
    <location>
        <begin position="24"/>
        <end position="43"/>
    </location>
</feature>
<evidence type="ECO:0000256" key="1">
    <source>
        <dbReference type="SAM" id="MobiDB-lite"/>
    </source>
</evidence>
<dbReference type="AlphaFoldDB" id="A0A0C9ZLS1"/>
<evidence type="ECO:0000256" key="2">
    <source>
        <dbReference type="SAM" id="Phobius"/>
    </source>
</evidence>
<evidence type="ECO:0000313" key="3">
    <source>
        <dbReference type="EMBL" id="KIK38455.1"/>
    </source>
</evidence>
<feature type="transmembrane region" description="Helical" evidence="2">
    <location>
        <begin position="167"/>
        <end position="189"/>
    </location>
</feature>
<sequence length="191" mass="21224">MSFHSASSQDENSDHVQPHDSEPTTHLQSPSERLQPNGSNLRSRSGHPAPLEDTISIRSISSQCENARDREALLERAISFLERTASLRSFSHFENEGEQPAKETKGLAPCFGQVQTVIVTTMRKTVFAALLLIVTFSVQDSRLLQLTDHLVFAVESGVQILIKEREVLRCMGTGGTMFYALVFLILVMIPL</sequence>
<feature type="compositionally biased region" description="Polar residues" evidence="1">
    <location>
        <begin position="1"/>
        <end position="10"/>
    </location>
</feature>
<feature type="compositionally biased region" description="Basic and acidic residues" evidence="1">
    <location>
        <begin position="12"/>
        <end position="23"/>
    </location>
</feature>
<reference evidence="3 4" key="1">
    <citation type="submission" date="2014-04" db="EMBL/GenBank/DDBJ databases">
        <authorList>
            <consortium name="DOE Joint Genome Institute"/>
            <person name="Kuo A."/>
            <person name="Ruytinx J."/>
            <person name="Rineau F."/>
            <person name="Colpaert J."/>
            <person name="Kohler A."/>
            <person name="Nagy L.G."/>
            <person name="Floudas D."/>
            <person name="Copeland A."/>
            <person name="Barry K.W."/>
            <person name="Cichocki N."/>
            <person name="Veneault-Fourrey C."/>
            <person name="LaButti K."/>
            <person name="Lindquist E.A."/>
            <person name="Lipzen A."/>
            <person name="Lundell T."/>
            <person name="Morin E."/>
            <person name="Murat C."/>
            <person name="Sun H."/>
            <person name="Tunlid A."/>
            <person name="Henrissat B."/>
            <person name="Grigoriev I.V."/>
            <person name="Hibbett D.S."/>
            <person name="Martin F."/>
            <person name="Nordberg H.P."/>
            <person name="Cantor M.N."/>
            <person name="Hua S.X."/>
        </authorList>
    </citation>
    <scope>NUCLEOTIDE SEQUENCE [LARGE SCALE GENOMIC DNA]</scope>
    <source>
        <strain evidence="3 4">UH-Slu-Lm8-n1</strain>
    </source>
</reference>
<reference evidence="4" key="2">
    <citation type="submission" date="2015-01" db="EMBL/GenBank/DDBJ databases">
        <title>Evolutionary Origins and Diversification of the Mycorrhizal Mutualists.</title>
        <authorList>
            <consortium name="DOE Joint Genome Institute"/>
            <consortium name="Mycorrhizal Genomics Consortium"/>
            <person name="Kohler A."/>
            <person name="Kuo A."/>
            <person name="Nagy L.G."/>
            <person name="Floudas D."/>
            <person name="Copeland A."/>
            <person name="Barry K.W."/>
            <person name="Cichocki N."/>
            <person name="Veneault-Fourrey C."/>
            <person name="LaButti K."/>
            <person name="Lindquist E.A."/>
            <person name="Lipzen A."/>
            <person name="Lundell T."/>
            <person name="Morin E."/>
            <person name="Murat C."/>
            <person name="Riley R."/>
            <person name="Ohm R."/>
            <person name="Sun H."/>
            <person name="Tunlid A."/>
            <person name="Henrissat B."/>
            <person name="Grigoriev I.V."/>
            <person name="Hibbett D.S."/>
            <person name="Martin F."/>
        </authorList>
    </citation>
    <scope>NUCLEOTIDE SEQUENCE [LARGE SCALE GENOMIC DNA]</scope>
    <source>
        <strain evidence="4">UH-Slu-Lm8-n1</strain>
    </source>
</reference>
<dbReference type="OrthoDB" id="2667581at2759"/>
<organism evidence="3 4">
    <name type="scientific">Suillus luteus UH-Slu-Lm8-n1</name>
    <dbReference type="NCBI Taxonomy" id="930992"/>
    <lineage>
        <taxon>Eukaryota</taxon>
        <taxon>Fungi</taxon>
        <taxon>Dikarya</taxon>
        <taxon>Basidiomycota</taxon>
        <taxon>Agaricomycotina</taxon>
        <taxon>Agaricomycetes</taxon>
        <taxon>Agaricomycetidae</taxon>
        <taxon>Boletales</taxon>
        <taxon>Suillineae</taxon>
        <taxon>Suillaceae</taxon>
        <taxon>Suillus</taxon>
    </lineage>
</organism>
<name>A0A0C9ZLS1_9AGAM</name>
<feature type="region of interest" description="Disordered" evidence="1">
    <location>
        <begin position="1"/>
        <end position="57"/>
    </location>
</feature>
<dbReference type="HOGENOM" id="CLU_1422284_0_0_1"/>
<dbReference type="EMBL" id="KN835392">
    <property type="protein sequence ID" value="KIK38455.1"/>
    <property type="molecule type" value="Genomic_DNA"/>
</dbReference>
<keyword evidence="2" id="KW-1133">Transmembrane helix</keyword>